<keyword evidence="10" id="KW-0472">Membrane</keyword>
<dbReference type="FunFam" id="1.10.630.10:FF:000011">
    <property type="entry name" value="Cytochrome P450 83B1"/>
    <property type="match status" value="1"/>
</dbReference>
<dbReference type="SUPFAM" id="SSF48264">
    <property type="entry name" value="Cytochrome P450"/>
    <property type="match status" value="1"/>
</dbReference>
<dbReference type="GO" id="GO:0005506">
    <property type="term" value="F:iron ion binding"/>
    <property type="evidence" value="ECO:0007669"/>
    <property type="project" value="InterPro"/>
</dbReference>
<dbReference type="PROSITE" id="PS00086">
    <property type="entry name" value="CYTOCHROME_P450"/>
    <property type="match status" value="1"/>
</dbReference>
<keyword evidence="3 8" id="KW-0349">Heme</keyword>
<evidence type="ECO:0000313" key="12">
    <source>
        <dbReference type="Proteomes" id="UP001161247"/>
    </source>
</evidence>
<evidence type="ECO:0000256" key="9">
    <source>
        <dbReference type="RuleBase" id="RU000461"/>
    </source>
</evidence>
<dbReference type="InterPro" id="IPR036396">
    <property type="entry name" value="Cyt_P450_sf"/>
</dbReference>
<keyword evidence="12" id="KW-1185">Reference proteome</keyword>
<keyword evidence="4 8" id="KW-0479">Metal-binding</keyword>
<name>A0AAV1CFZ6_OLDCO</name>
<dbReference type="Proteomes" id="UP001161247">
    <property type="component" value="Chromosome 2"/>
</dbReference>
<evidence type="ECO:0000256" key="2">
    <source>
        <dbReference type="ARBA" id="ARBA00010617"/>
    </source>
</evidence>
<comment type="similarity">
    <text evidence="2 9">Belongs to the cytochrome P450 family.</text>
</comment>
<gene>
    <name evidence="11" type="ORF">OLC1_LOCUS5774</name>
</gene>
<evidence type="ECO:0000256" key="8">
    <source>
        <dbReference type="PIRSR" id="PIRSR602401-1"/>
    </source>
</evidence>
<keyword evidence="7 9" id="KW-0503">Monooxygenase</keyword>
<dbReference type="InterPro" id="IPR002401">
    <property type="entry name" value="Cyt_P450_E_grp-I"/>
</dbReference>
<evidence type="ECO:0000256" key="5">
    <source>
        <dbReference type="ARBA" id="ARBA00023002"/>
    </source>
</evidence>
<feature type="transmembrane region" description="Helical" evidence="10">
    <location>
        <begin position="21"/>
        <end position="40"/>
    </location>
</feature>
<proteinExistence type="inferred from homology"/>
<dbReference type="PRINTS" id="PR00463">
    <property type="entry name" value="EP450I"/>
</dbReference>
<dbReference type="InterPro" id="IPR001128">
    <property type="entry name" value="Cyt_P450"/>
</dbReference>
<dbReference type="GO" id="GO:0004497">
    <property type="term" value="F:monooxygenase activity"/>
    <property type="evidence" value="ECO:0007669"/>
    <property type="project" value="UniProtKB-KW"/>
</dbReference>
<reference evidence="11" key="1">
    <citation type="submission" date="2023-03" db="EMBL/GenBank/DDBJ databases">
        <authorList>
            <person name="Julca I."/>
        </authorList>
    </citation>
    <scope>NUCLEOTIDE SEQUENCE</scope>
</reference>
<dbReference type="GO" id="GO:0020037">
    <property type="term" value="F:heme binding"/>
    <property type="evidence" value="ECO:0007669"/>
    <property type="project" value="InterPro"/>
</dbReference>
<dbReference type="AlphaFoldDB" id="A0AAV1CFZ6"/>
<keyword evidence="5 9" id="KW-0560">Oxidoreductase</keyword>
<evidence type="ECO:0000313" key="11">
    <source>
        <dbReference type="EMBL" id="CAI9094661.1"/>
    </source>
</evidence>
<evidence type="ECO:0000256" key="6">
    <source>
        <dbReference type="ARBA" id="ARBA00023004"/>
    </source>
</evidence>
<evidence type="ECO:0000256" key="10">
    <source>
        <dbReference type="SAM" id="Phobius"/>
    </source>
</evidence>
<dbReference type="PRINTS" id="PR00385">
    <property type="entry name" value="P450"/>
</dbReference>
<sequence length="523" mass="59134">MSMFMFPFPGETTSFLSKMKHSLFLLISFFIVTLFLFKWLNRTSRKLPPSPPKLPIIGNLHQLGFLPHRSLKLLAEKYGPLMLLHLGSKPTLIISSPQVAKMVLKTHDLDFANRPKLKFIGRILYNFKNMGFSPYGEYWRQVRSICVSQLLSNKSIQSFRSVREEEIALLMEKVTESCVSRSSFNISEMLATLANNIISRIVIGKRLSGEKSGSNFKKMYEEFSEILGSFNVGDYTTWLGWINHINGLEAKVNRIAKEIDEYFENIVEGGMERREEALRYNGERDEFKGQHNFLDVLLELQSENTSGYTLHRDSIKAIIFDMFVGGTDTVAALLEWAICELVINKDAMTKLRDEVRRFSISKLNCITEDDLKKLPYLKAVIKETLRMHPPGPLLLPRESRNAVKIMGYDISSGTQVLINAFAIGRDSTLWQNPDAFSPDRFLNSSIDVKGHNFELIPFGHGRRSCPGMVLALATAEVTLANLMLKFNLGLGGGVRSEDLDMNDAPGVVAKRKIPLILEATPPD</sequence>
<evidence type="ECO:0000256" key="3">
    <source>
        <dbReference type="ARBA" id="ARBA00022617"/>
    </source>
</evidence>
<evidence type="ECO:0000256" key="1">
    <source>
        <dbReference type="ARBA" id="ARBA00001971"/>
    </source>
</evidence>
<feature type="binding site" description="axial binding residue" evidence="8">
    <location>
        <position position="465"/>
    </location>
    <ligand>
        <name>heme</name>
        <dbReference type="ChEBI" id="CHEBI:30413"/>
    </ligand>
    <ligandPart>
        <name>Fe</name>
        <dbReference type="ChEBI" id="CHEBI:18248"/>
    </ligandPart>
</feature>
<dbReference type="PANTHER" id="PTHR47955">
    <property type="entry name" value="CYTOCHROME P450 FAMILY 71 PROTEIN"/>
    <property type="match status" value="1"/>
</dbReference>
<evidence type="ECO:0000256" key="7">
    <source>
        <dbReference type="ARBA" id="ARBA00023033"/>
    </source>
</evidence>
<keyword evidence="6 8" id="KW-0408">Iron</keyword>
<dbReference type="InterPro" id="IPR017972">
    <property type="entry name" value="Cyt_P450_CS"/>
</dbReference>
<keyword evidence="10" id="KW-0812">Transmembrane</keyword>
<dbReference type="CDD" id="cd11072">
    <property type="entry name" value="CYP71-like"/>
    <property type="match status" value="1"/>
</dbReference>
<dbReference type="PANTHER" id="PTHR47955:SF15">
    <property type="entry name" value="CYTOCHROME P450 71A2-LIKE"/>
    <property type="match status" value="1"/>
</dbReference>
<evidence type="ECO:0000256" key="4">
    <source>
        <dbReference type="ARBA" id="ARBA00022723"/>
    </source>
</evidence>
<protein>
    <submittedName>
        <fullName evidence="11">OLC1v1030439C1</fullName>
    </submittedName>
</protein>
<keyword evidence="10" id="KW-1133">Transmembrane helix</keyword>
<organism evidence="11 12">
    <name type="scientific">Oldenlandia corymbosa var. corymbosa</name>
    <dbReference type="NCBI Taxonomy" id="529605"/>
    <lineage>
        <taxon>Eukaryota</taxon>
        <taxon>Viridiplantae</taxon>
        <taxon>Streptophyta</taxon>
        <taxon>Embryophyta</taxon>
        <taxon>Tracheophyta</taxon>
        <taxon>Spermatophyta</taxon>
        <taxon>Magnoliopsida</taxon>
        <taxon>eudicotyledons</taxon>
        <taxon>Gunneridae</taxon>
        <taxon>Pentapetalae</taxon>
        <taxon>asterids</taxon>
        <taxon>lamiids</taxon>
        <taxon>Gentianales</taxon>
        <taxon>Rubiaceae</taxon>
        <taxon>Rubioideae</taxon>
        <taxon>Spermacoceae</taxon>
        <taxon>Hedyotis-Oldenlandia complex</taxon>
        <taxon>Oldenlandia</taxon>
    </lineage>
</organism>
<dbReference type="Pfam" id="PF00067">
    <property type="entry name" value="p450"/>
    <property type="match status" value="1"/>
</dbReference>
<accession>A0AAV1CFZ6</accession>
<dbReference type="GO" id="GO:0016705">
    <property type="term" value="F:oxidoreductase activity, acting on paired donors, with incorporation or reduction of molecular oxygen"/>
    <property type="evidence" value="ECO:0007669"/>
    <property type="project" value="InterPro"/>
</dbReference>
<dbReference type="Gene3D" id="1.10.630.10">
    <property type="entry name" value="Cytochrome P450"/>
    <property type="match status" value="1"/>
</dbReference>
<dbReference type="EMBL" id="OX459119">
    <property type="protein sequence ID" value="CAI9094661.1"/>
    <property type="molecule type" value="Genomic_DNA"/>
</dbReference>
<comment type="cofactor">
    <cofactor evidence="1 8">
        <name>heme</name>
        <dbReference type="ChEBI" id="CHEBI:30413"/>
    </cofactor>
</comment>